<dbReference type="PANTHER" id="PTHR43566:SF2">
    <property type="entry name" value="DUF4143 DOMAIN-CONTAINING PROTEIN"/>
    <property type="match status" value="1"/>
</dbReference>
<dbReference type="PANTHER" id="PTHR43566">
    <property type="entry name" value="CONSERVED PROTEIN"/>
    <property type="match status" value="1"/>
</dbReference>
<gene>
    <name evidence="2" type="ORF">JK386_00505</name>
</gene>
<accession>A0A939BR92</accession>
<keyword evidence="3" id="KW-1185">Reference proteome</keyword>
<protein>
    <submittedName>
        <fullName evidence="2">DUF4143 domain-containing protein</fullName>
    </submittedName>
</protein>
<sequence length="271" mass="29389">MTAFVARLGTRALAPPEAYSSWGIADYLAAAVPGEADNSRLEELRTRLRGQRRTDPERVLALLAALAGAPMAEVNLARVAREAGIPVTTLPPYVDLLVDLGLIRLLPGATSSVAKRAVARPRVVLADPGLAYRLSGIARAELLEVSGRRRLRPLLLNLVVNQLIDQAGDSSVPYRLSHLRERNGLHVDLLIELDDESLYAVEARTASSFRPHQFRSLEALAARAGARLRAGIVLHTAPRGHVFRPGMWALPLSVLWGSDHSVDLAGGPRRK</sequence>
<dbReference type="Proteomes" id="UP000663791">
    <property type="component" value="Unassembled WGS sequence"/>
</dbReference>
<reference evidence="2" key="1">
    <citation type="submission" date="2021-01" db="EMBL/GenBank/DDBJ databases">
        <title>Novel species in genus Nocardioides.</title>
        <authorList>
            <person name="Zhang G."/>
        </authorList>
    </citation>
    <scope>NUCLEOTIDE SEQUENCE</scope>
    <source>
        <strain evidence="2">Zg-536</strain>
    </source>
</reference>
<evidence type="ECO:0000313" key="3">
    <source>
        <dbReference type="Proteomes" id="UP000663791"/>
    </source>
</evidence>
<dbReference type="AlphaFoldDB" id="A0A939BR92"/>
<comment type="caution">
    <text evidence="2">The sequence shown here is derived from an EMBL/GenBank/DDBJ whole genome shotgun (WGS) entry which is preliminary data.</text>
</comment>
<proteinExistence type="predicted"/>
<name>A0A939BR92_9ACTN</name>
<organism evidence="2 3">
    <name type="scientific">Nocardioides faecalis</name>
    <dbReference type="NCBI Taxonomy" id="2803858"/>
    <lineage>
        <taxon>Bacteria</taxon>
        <taxon>Bacillati</taxon>
        <taxon>Actinomycetota</taxon>
        <taxon>Actinomycetes</taxon>
        <taxon>Propionibacteriales</taxon>
        <taxon>Nocardioidaceae</taxon>
        <taxon>Nocardioides</taxon>
    </lineage>
</organism>
<evidence type="ECO:0000313" key="2">
    <source>
        <dbReference type="EMBL" id="MBM9458379.1"/>
    </source>
</evidence>
<evidence type="ECO:0000259" key="1">
    <source>
        <dbReference type="Pfam" id="PF13635"/>
    </source>
</evidence>
<feature type="domain" description="DUF4143" evidence="1">
    <location>
        <begin position="52"/>
        <end position="203"/>
    </location>
</feature>
<dbReference type="Pfam" id="PF13635">
    <property type="entry name" value="DUF4143"/>
    <property type="match status" value="1"/>
</dbReference>
<dbReference type="RefSeq" id="WP_205289691.1">
    <property type="nucleotide sequence ID" value="NZ_CP074406.1"/>
</dbReference>
<dbReference type="EMBL" id="JAERTX010000001">
    <property type="protein sequence ID" value="MBM9458379.1"/>
    <property type="molecule type" value="Genomic_DNA"/>
</dbReference>
<dbReference type="InterPro" id="IPR025420">
    <property type="entry name" value="DUF4143"/>
</dbReference>